<organism evidence="1 2">
    <name type="scientific">Phyllostomus discolor</name>
    <name type="common">pale spear-nosed bat</name>
    <dbReference type="NCBI Taxonomy" id="89673"/>
    <lineage>
        <taxon>Eukaryota</taxon>
        <taxon>Metazoa</taxon>
        <taxon>Chordata</taxon>
        <taxon>Craniata</taxon>
        <taxon>Vertebrata</taxon>
        <taxon>Euteleostomi</taxon>
        <taxon>Mammalia</taxon>
        <taxon>Eutheria</taxon>
        <taxon>Laurasiatheria</taxon>
        <taxon>Chiroptera</taxon>
        <taxon>Yangochiroptera</taxon>
        <taxon>Phyllostomidae</taxon>
        <taxon>Phyllostominae</taxon>
        <taxon>Phyllostomus</taxon>
    </lineage>
</organism>
<dbReference type="AlphaFoldDB" id="A0A834ANH5"/>
<dbReference type="EMBL" id="JABVXQ010000004">
    <property type="protein sequence ID" value="KAF6114677.1"/>
    <property type="molecule type" value="Genomic_DNA"/>
</dbReference>
<reference evidence="1 2" key="1">
    <citation type="journal article" date="2020" name="Nature">
        <title>Six reference-quality genomes reveal evolution of bat adaptations.</title>
        <authorList>
            <person name="Jebb D."/>
            <person name="Huang Z."/>
            <person name="Pippel M."/>
            <person name="Hughes G.M."/>
            <person name="Lavrichenko K."/>
            <person name="Devanna P."/>
            <person name="Winkler S."/>
            <person name="Jermiin L.S."/>
            <person name="Skirmuntt E.C."/>
            <person name="Katzourakis A."/>
            <person name="Burkitt-Gray L."/>
            <person name="Ray D.A."/>
            <person name="Sullivan K.A.M."/>
            <person name="Roscito J.G."/>
            <person name="Kirilenko B.M."/>
            <person name="Davalos L.M."/>
            <person name="Corthals A.P."/>
            <person name="Power M.L."/>
            <person name="Jones G."/>
            <person name="Ransome R.D."/>
            <person name="Dechmann D.K.N."/>
            <person name="Locatelli A.G."/>
            <person name="Puechmaille S.J."/>
            <person name="Fedrigo O."/>
            <person name="Jarvis E.D."/>
            <person name="Hiller M."/>
            <person name="Vernes S.C."/>
            <person name="Myers E.W."/>
            <person name="Teeling E.C."/>
        </authorList>
    </citation>
    <scope>NUCLEOTIDE SEQUENCE [LARGE SCALE GENOMIC DNA]</scope>
    <source>
        <strain evidence="1">Bat1K_MPI-CBG_1</strain>
    </source>
</reference>
<evidence type="ECO:0000313" key="1">
    <source>
        <dbReference type="EMBL" id="KAF6114677.1"/>
    </source>
</evidence>
<sequence length="121" mass="13096">MLVKACLVTQLDPYCTHPTPVKAASHRGSCIAPNRLPRARCAQHLSLACARVLPKRLQTNTNSGQLQTTSEQDPISFTNSISKGRAQQAPHPCEVNSAFCCHFLHSSSRAVVIAEPHSQPA</sequence>
<dbReference type="Proteomes" id="UP000664940">
    <property type="component" value="Unassembled WGS sequence"/>
</dbReference>
<evidence type="ECO:0000313" key="2">
    <source>
        <dbReference type="Proteomes" id="UP000664940"/>
    </source>
</evidence>
<gene>
    <name evidence="1" type="ORF">HJG60_010630</name>
</gene>
<accession>A0A834ANH5</accession>
<name>A0A834ANH5_9CHIR</name>
<comment type="caution">
    <text evidence="1">The sequence shown here is derived from an EMBL/GenBank/DDBJ whole genome shotgun (WGS) entry which is preliminary data.</text>
</comment>
<proteinExistence type="predicted"/>
<protein>
    <submittedName>
        <fullName evidence="1">Uncharacterized protein</fullName>
    </submittedName>
</protein>